<sequence>MKAPALCFGEPLAIGLGVSHPIDYEFSLHSASTLASCSIAAALRGLGLPGHLDRLHELTGIDLDCLQTCLEQIEAMVQQMIEERAGLLPNGQPRDEGRWNPPPPNPAPRDKALNNAATPTDVRDVHF</sequence>
<evidence type="ECO:0000259" key="2">
    <source>
        <dbReference type="Pfam" id="PF02984"/>
    </source>
</evidence>
<proteinExistence type="predicted"/>
<evidence type="ECO:0000313" key="4">
    <source>
        <dbReference type="Proteomes" id="UP000299102"/>
    </source>
</evidence>
<evidence type="ECO:0000256" key="1">
    <source>
        <dbReference type="SAM" id="MobiDB-lite"/>
    </source>
</evidence>
<reference evidence="3 4" key="1">
    <citation type="journal article" date="2019" name="Commun. Biol.">
        <title>The bagworm genome reveals a unique fibroin gene that provides high tensile strength.</title>
        <authorList>
            <person name="Kono N."/>
            <person name="Nakamura H."/>
            <person name="Ohtoshi R."/>
            <person name="Tomita M."/>
            <person name="Numata K."/>
            <person name="Arakawa K."/>
        </authorList>
    </citation>
    <scope>NUCLEOTIDE SEQUENCE [LARGE SCALE GENOMIC DNA]</scope>
</reference>
<comment type="caution">
    <text evidence="3">The sequence shown here is derived from an EMBL/GenBank/DDBJ whole genome shotgun (WGS) entry which is preliminary data.</text>
</comment>
<dbReference type="Pfam" id="PF02984">
    <property type="entry name" value="Cyclin_C"/>
    <property type="match status" value="1"/>
</dbReference>
<dbReference type="OrthoDB" id="306099at2759"/>
<keyword evidence="4" id="KW-1185">Reference proteome</keyword>
<protein>
    <recommendedName>
        <fullName evidence="2">Cyclin C-terminal domain-containing protein</fullName>
    </recommendedName>
</protein>
<dbReference type="Gene3D" id="1.10.472.10">
    <property type="entry name" value="Cyclin-like"/>
    <property type="match status" value="1"/>
</dbReference>
<feature type="domain" description="Cyclin C-terminal" evidence="2">
    <location>
        <begin position="22"/>
        <end position="79"/>
    </location>
</feature>
<dbReference type="AlphaFoldDB" id="A0A4C1TT13"/>
<dbReference type="EMBL" id="BGZK01000084">
    <property type="protein sequence ID" value="GBP17044.1"/>
    <property type="molecule type" value="Genomic_DNA"/>
</dbReference>
<evidence type="ECO:0000313" key="3">
    <source>
        <dbReference type="EMBL" id="GBP17044.1"/>
    </source>
</evidence>
<accession>A0A4C1TT13</accession>
<dbReference type="Proteomes" id="UP000299102">
    <property type="component" value="Unassembled WGS sequence"/>
</dbReference>
<organism evidence="3 4">
    <name type="scientific">Eumeta variegata</name>
    <name type="common">Bagworm moth</name>
    <name type="synonym">Eumeta japonica</name>
    <dbReference type="NCBI Taxonomy" id="151549"/>
    <lineage>
        <taxon>Eukaryota</taxon>
        <taxon>Metazoa</taxon>
        <taxon>Ecdysozoa</taxon>
        <taxon>Arthropoda</taxon>
        <taxon>Hexapoda</taxon>
        <taxon>Insecta</taxon>
        <taxon>Pterygota</taxon>
        <taxon>Neoptera</taxon>
        <taxon>Endopterygota</taxon>
        <taxon>Lepidoptera</taxon>
        <taxon>Glossata</taxon>
        <taxon>Ditrysia</taxon>
        <taxon>Tineoidea</taxon>
        <taxon>Psychidae</taxon>
        <taxon>Oiketicinae</taxon>
        <taxon>Eumeta</taxon>
    </lineage>
</organism>
<dbReference type="SUPFAM" id="SSF47954">
    <property type="entry name" value="Cyclin-like"/>
    <property type="match status" value="1"/>
</dbReference>
<dbReference type="InterPro" id="IPR036915">
    <property type="entry name" value="Cyclin-like_sf"/>
</dbReference>
<dbReference type="InterPro" id="IPR004367">
    <property type="entry name" value="Cyclin_C-dom"/>
</dbReference>
<feature type="region of interest" description="Disordered" evidence="1">
    <location>
        <begin position="84"/>
        <end position="127"/>
    </location>
</feature>
<dbReference type="STRING" id="151549.A0A4C1TT13"/>
<gene>
    <name evidence="3" type="ORF">EVAR_8116_1</name>
</gene>
<name>A0A4C1TT13_EUMVA</name>